<comment type="caution">
    <text evidence="2">The sequence shown here is derived from an EMBL/GenBank/DDBJ whole genome shotgun (WGS) entry which is preliminary data.</text>
</comment>
<dbReference type="AlphaFoldDB" id="A0A444XPL8"/>
<sequence length="159" mass="17937">MSIDLWFMHLNYEIGPEAVNFGPEAGKRQERTTGDGFAYNSESDSWKSQRVGKYTPFLVDTLTPTTGYSEIPQRPTLKSFILNNKGQRGEPVSDNEHIAFLLYWLSGVVFCARSIQVEVTYLPLVIMLAEGKRLCLGPGLTISHSRLDHSPYEGEEKNH</sequence>
<dbReference type="EMBL" id="SDMP01000019">
    <property type="protein sequence ID" value="RYQ91690.1"/>
    <property type="molecule type" value="Genomic_DNA"/>
</dbReference>
<reference evidence="2 3" key="1">
    <citation type="submission" date="2019-01" db="EMBL/GenBank/DDBJ databases">
        <title>Sequencing of cultivated peanut Arachis hypogaea provides insights into genome evolution and oil improvement.</title>
        <authorList>
            <person name="Chen X."/>
        </authorList>
    </citation>
    <scope>NUCLEOTIDE SEQUENCE [LARGE SCALE GENOMIC DNA]</scope>
    <source>
        <strain evidence="3">cv. Fuhuasheng</strain>
        <tissue evidence="2">Leaves</tissue>
    </source>
</reference>
<accession>A0A444XPL8</accession>
<name>A0A444XPL8_ARAHY</name>
<evidence type="ECO:0000313" key="3">
    <source>
        <dbReference type="Proteomes" id="UP000289738"/>
    </source>
</evidence>
<organism evidence="2 3">
    <name type="scientific">Arachis hypogaea</name>
    <name type="common">Peanut</name>
    <dbReference type="NCBI Taxonomy" id="3818"/>
    <lineage>
        <taxon>Eukaryota</taxon>
        <taxon>Viridiplantae</taxon>
        <taxon>Streptophyta</taxon>
        <taxon>Embryophyta</taxon>
        <taxon>Tracheophyta</taxon>
        <taxon>Spermatophyta</taxon>
        <taxon>Magnoliopsida</taxon>
        <taxon>eudicotyledons</taxon>
        <taxon>Gunneridae</taxon>
        <taxon>Pentapetalae</taxon>
        <taxon>rosids</taxon>
        <taxon>fabids</taxon>
        <taxon>Fabales</taxon>
        <taxon>Fabaceae</taxon>
        <taxon>Papilionoideae</taxon>
        <taxon>50 kb inversion clade</taxon>
        <taxon>dalbergioids sensu lato</taxon>
        <taxon>Dalbergieae</taxon>
        <taxon>Pterocarpus clade</taxon>
        <taxon>Arachis</taxon>
    </lineage>
</organism>
<gene>
    <name evidence="2" type="ORF">Ahy_B09g097681</name>
</gene>
<dbReference type="Pfam" id="PF10536">
    <property type="entry name" value="PMD"/>
    <property type="match status" value="1"/>
</dbReference>
<proteinExistence type="predicted"/>
<feature type="domain" description="Aminotransferase-like plant mobile" evidence="1">
    <location>
        <begin position="82"/>
        <end position="138"/>
    </location>
</feature>
<protein>
    <recommendedName>
        <fullName evidence="1">Aminotransferase-like plant mobile domain-containing protein</fullName>
    </recommendedName>
</protein>
<evidence type="ECO:0000313" key="2">
    <source>
        <dbReference type="EMBL" id="RYQ91690.1"/>
    </source>
</evidence>
<keyword evidence="3" id="KW-1185">Reference proteome</keyword>
<evidence type="ECO:0000259" key="1">
    <source>
        <dbReference type="Pfam" id="PF10536"/>
    </source>
</evidence>
<dbReference type="Proteomes" id="UP000289738">
    <property type="component" value="Chromosome B09"/>
</dbReference>
<dbReference type="InterPro" id="IPR019557">
    <property type="entry name" value="AminoTfrase-like_pln_mobile"/>
</dbReference>